<gene>
    <name evidence="6" type="ORF">LJ757_08975</name>
</gene>
<dbReference type="Proteomes" id="UP001139158">
    <property type="component" value="Unassembled WGS sequence"/>
</dbReference>
<feature type="domain" description="BD-FAE-like" evidence="5">
    <location>
        <begin position="79"/>
        <end position="288"/>
    </location>
</feature>
<dbReference type="PROSITE" id="PS01174">
    <property type="entry name" value="LIPASE_GDXG_SER"/>
    <property type="match status" value="1"/>
</dbReference>
<dbReference type="RefSeq" id="WP_227895811.1">
    <property type="nucleotide sequence ID" value="NZ_CP099466.1"/>
</dbReference>
<accession>A0A9X1MER5</accession>
<evidence type="ECO:0000259" key="5">
    <source>
        <dbReference type="Pfam" id="PF20434"/>
    </source>
</evidence>
<keyword evidence="2 6" id="KW-0378">Hydrolase</keyword>
<dbReference type="InterPro" id="IPR049492">
    <property type="entry name" value="BD-FAE-like_dom"/>
</dbReference>
<keyword evidence="4" id="KW-0732">Signal</keyword>
<dbReference type="PANTHER" id="PTHR48081">
    <property type="entry name" value="AB HYDROLASE SUPERFAMILY PROTEIN C4A8.06C"/>
    <property type="match status" value="1"/>
</dbReference>
<evidence type="ECO:0000256" key="1">
    <source>
        <dbReference type="ARBA" id="ARBA00010515"/>
    </source>
</evidence>
<dbReference type="SUPFAM" id="SSF53474">
    <property type="entry name" value="alpha/beta-Hydrolases"/>
    <property type="match status" value="1"/>
</dbReference>
<reference evidence="6" key="1">
    <citation type="submission" date="2021-10" db="EMBL/GenBank/DDBJ databases">
        <title>Novel species in genus Arthrobacter.</title>
        <authorList>
            <person name="Liu Y."/>
        </authorList>
    </citation>
    <scope>NUCLEOTIDE SEQUENCE</scope>
    <source>
        <strain evidence="6">Zg-Y453</strain>
    </source>
</reference>
<comment type="caution">
    <text evidence="6">The sequence shown here is derived from an EMBL/GenBank/DDBJ whole genome shotgun (WGS) entry which is preliminary data.</text>
</comment>
<feature type="chain" id="PRO_5040843450" evidence="4">
    <location>
        <begin position="24"/>
        <end position="351"/>
    </location>
</feature>
<evidence type="ECO:0000256" key="2">
    <source>
        <dbReference type="ARBA" id="ARBA00022801"/>
    </source>
</evidence>
<feature type="active site" evidence="3">
    <location>
        <position position="172"/>
    </location>
</feature>
<dbReference type="EMBL" id="JAJFZV010000008">
    <property type="protein sequence ID" value="MCC3297935.1"/>
    <property type="molecule type" value="Genomic_DNA"/>
</dbReference>
<evidence type="ECO:0000256" key="3">
    <source>
        <dbReference type="PROSITE-ProRule" id="PRU10038"/>
    </source>
</evidence>
<feature type="signal peptide" evidence="4">
    <location>
        <begin position="1"/>
        <end position="23"/>
    </location>
</feature>
<keyword evidence="7" id="KW-1185">Reference proteome</keyword>
<dbReference type="InterPro" id="IPR029058">
    <property type="entry name" value="AB_hydrolase_fold"/>
</dbReference>
<sequence>MKILPLAAAGFMAGAAATAGTLAATVIQKDPRPSALFIRGVFSSGGKVQLRKLRKHVPAGAVRAHRSLPYIGAPKGPALDVFLPEDAGVGPLPVVVWVHGGAWISGCKENIAPYLEILASNGFAVVGAGYTISPEANYPQAVTELNSALGYLREHAAEYNLDPERIVLAGDSAGAQLAAQLALIITDPDYARRTGVEPAAAREHVRGMLLFCGVYDLKTMSRLTGPLGWGFRTALWAYTGSKDWASTPAAEHMSILEHVGENFPPSFISGGNADYLTEQQSKPLAAKLEELGVPVVRRFWDRDHRPALGHEYQFKLQHKDARMVLAETLNFLDAVTGSHSVPVRSDLEATA</sequence>
<dbReference type="AlphaFoldDB" id="A0A9X1MER5"/>
<dbReference type="InterPro" id="IPR033140">
    <property type="entry name" value="Lipase_GDXG_put_SER_AS"/>
</dbReference>
<comment type="similarity">
    <text evidence="1">Belongs to the 'GDXG' lipolytic enzyme family.</text>
</comment>
<evidence type="ECO:0000313" key="6">
    <source>
        <dbReference type="EMBL" id="MCC3297935.1"/>
    </source>
</evidence>
<dbReference type="Pfam" id="PF20434">
    <property type="entry name" value="BD-FAE"/>
    <property type="match status" value="1"/>
</dbReference>
<evidence type="ECO:0000256" key="4">
    <source>
        <dbReference type="SAM" id="SignalP"/>
    </source>
</evidence>
<protein>
    <submittedName>
        <fullName evidence="6">Alpha/beta hydrolase</fullName>
    </submittedName>
</protein>
<organism evidence="6 7">
    <name type="scientific">Arthrobacter caoxuetaonis</name>
    <dbReference type="NCBI Taxonomy" id="2886935"/>
    <lineage>
        <taxon>Bacteria</taxon>
        <taxon>Bacillati</taxon>
        <taxon>Actinomycetota</taxon>
        <taxon>Actinomycetes</taxon>
        <taxon>Micrococcales</taxon>
        <taxon>Micrococcaceae</taxon>
        <taxon>Arthrobacter</taxon>
    </lineage>
</organism>
<dbReference type="GO" id="GO:0016787">
    <property type="term" value="F:hydrolase activity"/>
    <property type="evidence" value="ECO:0007669"/>
    <property type="project" value="UniProtKB-KW"/>
</dbReference>
<proteinExistence type="inferred from homology"/>
<name>A0A9X1MER5_9MICC</name>
<dbReference type="Gene3D" id="3.40.50.1820">
    <property type="entry name" value="alpha/beta hydrolase"/>
    <property type="match status" value="1"/>
</dbReference>
<dbReference type="InterPro" id="IPR050300">
    <property type="entry name" value="GDXG_lipolytic_enzyme"/>
</dbReference>
<evidence type="ECO:0000313" key="7">
    <source>
        <dbReference type="Proteomes" id="UP001139158"/>
    </source>
</evidence>